<evidence type="ECO:0000256" key="3">
    <source>
        <dbReference type="ARBA" id="ARBA00022759"/>
    </source>
</evidence>
<accession>A0A848E857</accession>
<organism evidence="8 9">
    <name type="scientific">Neoroseomonas marina</name>
    <dbReference type="NCBI Taxonomy" id="1232220"/>
    <lineage>
        <taxon>Bacteria</taxon>
        <taxon>Pseudomonadati</taxon>
        <taxon>Pseudomonadota</taxon>
        <taxon>Alphaproteobacteria</taxon>
        <taxon>Acetobacterales</taxon>
        <taxon>Acetobacteraceae</taxon>
        <taxon>Neoroseomonas</taxon>
    </lineage>
</organism>
<dbReference type="GO" id="GO:0016787">
    <property type="term" value="F:hydrolase activity"/>
    <property type="evidence" value="ECO:0007669"/>
    <property type="project" value="UniProtKB-KW"/>
</dbReference>
<name>A0A848E857_9PROT</name>
<comment type="caution">
    <text evidence="8">The sequence shown here is derived from an EMBL/GenBank/DDBJ whole genome shotgun (WGS) entry which is preliminary data.</text>
</comment>
<gene>
    <name evidence="8" type="ORF">GWK16_03810</name>
</gene>
<keyword evidence="9" id="KW-1185">Reference proteome</keyword>
<comment type="similarity">
    <text evidence="5">Belongs to the YicC/YloC family.</text>
</comment>
<evidence type="ECO:0000256" key="1">
    <source>
        <dbReference type="ARBA" id="ARBA00001968"/>
    </source>
</evidence>
<evidence type="ECO:0000259" key="7">
    <source>
        <dbReference type="Pfam" id="PF08340"/>
    </source>
</evidence>
<dbReference type="RefSeq" id="WP_170052602.1">
    <property type="nucleotide sequence ID" value="NZ_JABBKX010000001.1"/>
</dbReference>
<dbReference type="InterPro" id="IPR013551">
    <property type="entry name" value="YicC-like_C"/>
</dbReference>
<dbReference type="Proteomes" id="UP000548582">
    <property type="component" value="Unassembled WGS sequence"/>
</dbReference>
<dbReference type="PANTHER" id="PTHR30636:SF3">
    <property type="entry name" value="UPF0701 PROTEIN YICC"/>
    <property type="match status" value="1"/>
</dbReference>
<dbReference type="GO" id="GO:0004521">
    <property type="term" value="F:RNA endonuclease activity"/>
    <property type="evidence" value="ECO:0007669"/>
    <property type="project" value="InterPro"/>
</dbReference>
<dbReference type="PANTHER" id="PTHR30636">
    <property type="entry name" value="UPF0701 PROTEIN YICC"/>
    <property type="match status" value="1"/>
</dbReference>
<comment type="cofactor">
    <cofactor evidence="1">
        <name>a divalent metal cation</name>
        <dbReference type="ChEBI" id="CHEBI:60240"/>
    </cofactor>
</comment>
<dbReference type="Pfam" id="PF08340">
    <property type="entry name" value="YicC-like_C"/>
    <property type="match status" value="1"/>
</dbReference>
<proteinExistence type="inferred from homology"/>
<evidence type="ECO:0000256" key="2">
    <source>
        <dbReference type="ARBA" id="ARBA00022722"/>
    </source>
</evidence>
<reference evidence="8 9" key="1">
    <citation type="submission" date="2020-03" db="EMBL/GenBank/DDBJ databases">
        <authorList>
            <person name="Sun Q."/>
        </authorList>
    </citation>
    <scope>NUCLEOTIDE SEQUENCE [LARGE SCALE GENOMIC DNA]</scope>
    <source>
        <strain evidence="8 9">JC162</strain>
    </source>
</reference>
<feature type="domain" description="Endoribonuclease YicC-like C-terminal" evidence="7">
    <location>
        <begin position="190"/>
        <end position="301"/>
    </location>
</feature>
<dbReference type="InterPro" id="IPR013527">
    <property type="entry name" value="YicC-like_N"/>
</dbReference>
<evidence type="ECO:0000256" key="4">
    <source>
        <dbReference type="ARBA" id="ARBA00022801"/>
    </source>
</evidence>
<evidence type="ECO:0000259" key="6">
    <source>
        <dbReference type="Pfam" id="PF03755"/>
    </source>
</evidence>
<evidence type="ECO:0000313" key="8">
    <source>
        <dbReference type="EMBL" id="NMJ40352.1"/>
    </source>
</evidence>
<keyword evidence="3" id="KW-0255">Endonuclease</keyword>
<protein>
    <submittedName>
        <fullName evidence="8">YicC family protein</fullName>
    </submittedName>
</protein>
<dbReference type="NCBIfam" id="TIGR00255">
    <property type="entry name" value="YicC/YloC family endoribonuclease"/>
    <property type="match status" value="1"/>
</dbReference>
<keyword evidence="2" id="KW-0540">Nuclease</keyword>
<evidence type="ECO:0000313" key="9">
    <source>
        <dbReference type="Proteomes" id="UP000548582"/>
    </source>
</evidence>
<feature type="domain" description="Endoribonuclease YicC-like N-terminal" evidence="6">
    <location>
        <begin position="7"/>
        <end position="164"/>
    </location>
</feature>
<keyword evidence="4" id="KW-0378">Hydrolase</keyword>
<dbReference type="Pfam" id="PF03755">
    <property type="entry name" value="YicC-like_N"/>
    <property type="match status" value="1"/>
</dbReference>
<dbReference type="EMBL" id="JABBKX010000001">
    <property type="protein sequence ID" value="NMJ40352.1"/>
    <property type="molecule type" value="Genomic_DNA"/>
</dbReference>
<sequence>MAATPLSSMTGFARDGGTLPDGTSFVWEIRSVNGRGLDVRLRLPNGFDALEAPLKEAAAKVLKRGNVSATLTVKREDRAPPRLTPDPAALDQALRLALDLAARIPGCPPPRAEALLTLPGVLRAEAAEPDEAEEEAKRATIAAAFTTAVDGLVASRRAEGAKLADILTVLLDEVAALRDLAGTEAADQPALHMARLRESLAALLEGERRVPEDRLAQEVALLATKSDVREELDRLSAHIAEARRLLKSGEAIGRKLDFLTQEFVREANTLCSKSSSTALTRIGLELKAAIERLKEQSANVE</sequence>
<evidence type="ECO:0000256" key="5">
    <source>
        <dbReference type="ARBA" id="ARBA00035648"/>
    </source>
</evidence>
<dbReference type="InterPro" id="IPR005229">
    <property type="entry name" value="YicC/YloC-like"/>
</dbReference>
<dbReference type="AlphaFoldDB" id="A0A848E857"/>